<evidence type="ECO:0000256" key="1">
    <source>
        <dbReference type="ARBA" id="ARBA00022908"/>
    </source>
</evidence>
<dbReference type="AlphaFoldDB" id="A0A7W6N7L8"/>
<gene>
    <name evidence="4" type="ORF">GGR34_001459</name>
</gene>
<feature type="domain" description="Core-binding (CB)" evidence="3">
    <location>
        <begin position="59"/>
        <end position="165"/>
    </location>
</feature>
<dbReference type="InterPro" id="IPR044068">
    <property type="entry name" value="CB"/>
</dbReference>
<dbReference type="GO" id="GO:0003677">
    <property type="term" value="F:DNA binding"/>
    <property type="evidence" value="ECO:0007669"/>
    <property type="project" value="UniProtKB-UniRule"/>
</dbReference>
<keyword evidence="1" id="KW-0229">DNA integration</keyword>
<dbReference type="GO" id="GO:0015074">
    <property type="term" value="P:DNA integration"/>
    <property type="evidence" value="ECO:0007669"/>
    <property type="project" value="UniProtKB-KW"/>
</dbReference>
<evidence type="ECO:0000256" key="2">
    <source>
        <dbReference type="PROSITE-ProRule" id="PRU01248"/>
    </source>
</evidence>
<accession>A0A7W6N7L8</accession>
<evidence type="ECO:0000313" key="4">
    <source>
        <dbReference type="EMBL" id="MBB4039812.1"/>
    </source>
</evidence>
<reference evidence="4 5" key="1">
    <citation type="submission" date="2020-08" db="EMBL/GenBank/DDBJ databases">
        <title>Genomic Encyclopedia of Type Strains, Phase IV (KMG-IV): sequencing the most valuable type-strain genomes for metagenomic binning, comparative biology and taxonomic classification.</title>
        <authorList>
            <person name="Goeker M."/>
        </authorList>
    </citation>
    <scope>NUCLEOTIDE SEQUENCE [LARGE SCALE GENOMIC DNA]</scope>
    <source>
        <strain evidence="4 5">DSM 15743</strain>
    </source>
</reference>
<sequence length="630" mass="71295">MVEAVSHMTYAQRYGIIPFLEWLIEAEPDSLADRVRRCFVGAEGENVESLFPDGMSHERAFVDVLNQWRDSYRVSETTHLTEGTRVSRAHTLRHALEILRDRGVRGVPENFSRKWIRVGTPPTKEFPSLGTADWPELEGYEGYERERRAMELVRSSFISLFLYYEELFNLGQSLLRGDPPMPDQDPQAREALRNGLLVFRDHIRETGSFRLPRRVAEYVLPRDPALWYRAGHFDTAGLWDQLAVMNMAYRGCFGPLAPAMIGALGVLICDTGWNLQPARDLDQDPFVFRSAGGSYVAAPSFIESFKRRAGHHVLAFLGENHQLDEGRLRVALDHWDRTIEAYDPDRQFDGYACLEAAGDGSVLSAADILDRYARMANALRAEFGHFSHDLFGDRFWIFINGNVQPRTYASGTRAIQADVYPKNSVLARPGFNFKAVRKTFLIIRRQETGSIDAVRVAAGHASSSVLMPHYLNTPVVNAELDASIRQFQDAMEAIVVRDLNQEHVALQLDRPAADLARLRRTADTAGITAALGLLDEVSDDAGPAPPALRFEPDDERLGELYLIHRKLREMQAHYPNRARFRLEFLPLLALVKAIGRELFRKHLGPRYWQAARQASLALRSQDIALPSLED</sequence>
<evidence type="ECO:0000259" key="3">
    <source>
        <dbReference type="PROSITE" id="PS51900"/>
    </source>
</evidence>
<protein>
    <recommendedName>
        <fullName evidence="3">Core-binding (CB) domain-containing protein</fullName>
    </recommendedName>
</protein>
<proteinExistence type="predicted"/>
<dbReference type="RefSeq" id="WP_161634645.1">
    <property type="nucleotide sequence ID" value="NZ_JACIDC010000004.1"/>
</dbReference>
<dbReference type="EMBL" id="JACIDC010000004">
    <property type="protein sequence ID" value="MBB4039812.1"/>
    <property type="molecule type" value="Genomic_DNA"/>
</dbReference>
<evidence type="ECO:0000313" key="5">
    <source>
        <dbReference type="Proteomes" id="UP000519439"/>
    </source>
</evidence>
<keyword evidence="5" id="KW-1185">Reference proteome</keyword>
<name>A0A7W6N7L8_9HYPH</name>
<dbReference type="PROSITE" id="PS51900">
    <property type="entry name" value="CB"/>
    <property type="match status" value="1"/>
</dbReference>
<keyword evidence="2" id="KW-0238">DNA-binding</keyword>
<organism evidence="4 5">
    <name type="scientific">Microvirga flocculans</name>
    <dbReference type="NCBI Taxonomy" id="217168"/>
    <lineage>
        <taxon>Bacteria</taxon>
        <taxon>Pseudomonadati</taxon>
        <taxon>Pseudomonadota</taxon>
        <taxon>Alphaproteobacteria</taxon>
        <taxon>Hyphomicrobiales</taxon>
        <taxon>Methylobacteriaceae</taxon>
        <taxon>Microvirga</taxon>
    </lineage>
</organism>
<comment type="caution">
    <text evidence="4">The sequence shown here is derived from an EMBL/GenBank/DDBJ whole genome shotgun (WGS) entry which is preliminary data.</text>
</comment>
<dbReference type="Proteomes" id="UP000519439">
    <property type="component" value="Unassembled WGS sequence"/>
</dbReference>